<sequence length="139" mass="15082">MGCNNSPGNCLSHPLSQLPVPGNLPSRRSPVIPNWPPPPTALTCRLPGRAPRRPQPAPACSGAARCRRSMYVYPERRGPEQERRRWRGKRGGAWDQAGRGCGEGGATVTVQRGDGGSLELSRRPLLEKVMQPRCPSPGK</sequence>
<feature type="region of interest" description="Disordered" evidence="1">
    <location>
        <begin position="76"/>
        <end position="123"/>
    </location>
</feature>
<proteinExistence type="predicted"/>
<dbReference type="KEGG" id="apro:F751_4247"/>
<protein>
    <submittedName>
        <fullName evidence="2">Uncharacterized protein</fullName>
    </submittedName>
</protein>
<dbReference type="EMBL" id="KL662078">
    <property type="protein sequence ID" value="KFM22603.1"/>
    <property type="molecule type" value="Genomic_DNA"/>
</dbReference>
<evidence type="ECO:0000313" key="3">
    <source>
        <dbReference type="Proteomes" id="UP000028924"/>
    </source>
</evidence>
<evidence type="ECO:0000256" key="1">
    <source>
        <dbReference type="SAM" id="MobiDB-lite"/>
    </source>
</evidence>
<dbReference type="GeneID" id="23615638"/>
<feature type="region of interest" description="Disordered" evidence="1">
    <location>
        <begin position="1"/>
        <end position="37"/>
    </location>
</feature>
<dbReference type="RefSeq" id="XP_011395459.1">
    <property type="nucleotide sequence ID" value="XM_011397157.1"/>
</dbReference>
<evidence type="ECO:0000313" key="2">
    <source>
        <dbReference type="EMBL" id="KFM22603.1"/>
    </source>
</evidence>
<name>A0A087SA49_AUXPR</name>
<keyword evidence="3" id="KW-1185">Reference proteome</keyword>
<dbReference type="AlphaFoldDB" id="A0A087SA49"/>
<accession>A0A087SA49</accession>
<reference evidence="2 3" key="1">
    <citation type="journal article" date="2014" name="BMC Genomics">
        <title>Oil accumulation mechanisms of the oleaginous microalga Chlorella protothecoides revealed through its genome, transcriptomes, and proteomes.</title>
        <authorList>
            <person name="Gao C."/>
            <person name="Wang Y."/>
            <person name="Shen Y."/>
            <person name="Yan D."/>
            <person name="He X."/>
            <person name="Dai J."/>
            <person name="Wu Q."/>
        </authorList>
    </citation>
    <scope>NUCLEOTIDE SEQUENCE [LARGE SCALE GENOMIC DNA]</scope>
    <source>
        <strain evidence="2 3">0710</strain>
    </source>
</reference>
<gene>
    <name evidence="2" type="ORF">F751_4247</name>
</gene>
<dbReference type="Proteomes" id="UP000028924">
    <property type="component" value="Unassembled WGS sequence"/>
</dbReference>
<organism evidence="2 3">
    <name type="scientific">Auxenochlorella protothecoides</name>
    <name type="common">Green microalga</name>
    <name type="synonym">Chlorella protothecoides</name>
    <dbReference type="NCBI Taxonomy" id="3075"/>
    <lineage>
        <taxon>Eukaryota</taxon>
        <taxon>Viridiplantae</taxon>
        <taxon>Chlorophyta</taxon>
        <taxon>core chlorophytes</taxon>
        <taxon>Trebouxiophyceae</taxon>
        <taxon>Chlorellales</taxon>
        <taxon>Chlorellaceae</taxon>
        <taxon>Auxenochlorella</taxon>
    </lineage>
</organism>